<dbReference type="Proteomes" id="UP001183619">
    <property type="component" value="Unassembled WGS sequence"/>
</dbReference>
<keyword evidence="1" id="KW-0175">Coiled coil</keyword>
<reference evidence="4 5" key="1">
    <citation type="submission" date="2023-07" db="EMBL/GenBank/DDBJ databases">
        <title>Sequencing the genomes of 1000 actinobacteria strains.</title>
        <authorList>
            <person name="Klenk H.-P."/>
        </authorList>
    </citation>
    <scope>NUCLEOTIDE SEQUENCE [LARGE SCALE GENOMIC DNA]</scope>
    <source>
        <strain evidence="4 5">DSM 44508</strain>
    </source>
</reference>
<feature type="chain" id="PRO_5047218865" description="Trypsin" evidence="3">
    <location>
        <begin position="20"/>
        <end position="357"/>
    </location>
</feature>
<proteinExistence type="predicted"/>
<dbReference type="SUPFAM" id="SSF50494">
    <property type="entry name" value="Trypsin-like serine proteases"/>
    <property type="match status" value="1"/>
</dbReference>
<feature type="signal peptide" evidence="3">
    <location>
        <begin position="1"/>
        <end position="19"/>
    </location>
</feature>
<keyword evidence="3" id="KW-0732">Signal</keyword>
<comment type="caution">
    <text evidence="4">The sequence shown here is derived from an EMBL/GenBank/DDBJ whole genome shotgun (WGS) entry which is preliminary data.</text>
</comment>
<dbReference type="RefSeq" id="WP_277104937.1">
    <property type="nucleotide sequence ID" value="NZ_BAAAJS010000058.1"/>
</dbReference>
<feature type="coiled-coil region" evidence="1">
    <location>
        <begin position="274"/>
        <end position="327"/>
    </location>
</feature>
<dbReference type="InterPro" id="IPR043504">
    <property type="entry name" value="Peptidase_S1_PA_chymotrypsin"/>
</dbReference>
<gene>
    <name evidence="4" type="ORF">J2S37_001740</name>
</gene>
<organism evidence="4 5">
    <name type="scientific">Corynebacterium felinum</name>
    <dbReference type="NCBI Taxonomy" id="131318"/>
    <lineage>
        <taxon>Bacteria</taxon>
        <taxon>Bacillati</taxon>
        <taxon>Actinomycetota</taxon>
        <taxon>Actinomycetes</taxon>
        <taxon>Mycobacteriales</taxon>
        <taxon>Corynebacteriaceae</taxon>
        <taxon>Corynebacterium</taxon>
    </lineage>
</organism>
<sequence>MRHPRLTVAAALGTATALASSLTEPAVAETPIPIVNQGERIYIQNTNGREFQCTVGYVDRDNSRLWTAGHCAPNGSQVFNHEHQPIGVLEHRYNVSENVEHLQGDAQRQAVSDYFFYDLSSITLTHPESAGANTYSGDRTHIPEVGEEVCRFGATSNQIYCAVIFNVTDHLVYAADLNTQAGDSGGPAWVPGRGFIGHAVGSFKYRTNRGREVAMSIIHREDLAKITPEYNAELGFNHYKPTEDELIKNSYVLKNKVDSFGSNLPSPSEFSKILRQHEKNINDANNRANKAENAHQDLVNKTNPEAYEREIKKLHEQQAQLRQESNTNLIIAVVAAVAGFVLAALGWLMPRHLIPGR</sequence>
<evidence type="ECO:0000256" key="1">
    <source>
        <dbReference type="SAM" id="Coils"/>
    </source>
</evidence>
<evidence type="ECO:0000313" key="4">
    <source>
        <dbReference type="EMBL" id="MDR7355202.1"/>
    </source>
</evidence>
<keyword evidence="2" id="KW-0472">Membrane</keyword>
<dbReference type="Gene3D" id="2.40.10.10">
    <property type="entry name" value="Trypsin-like serine proteases"/>
    <property type="match status" value="2"/>
</dbReference>
<feature type="transmembrane region" description="Helical" evidence="2">
    <location>
        <begin position="329"/>
        <end position="349"/>
    </location>
</feature>
<evidence type="ECO:0008006" key="6">
    <source>
        <dbReference type="Google" id="ProtNLM"/>
    </source>
</evidence>
<evidence type="ECO:0000256" key="3">
    <source>
        <dbReference type="SAM" id="SignalP"/>
    </source>
</evidence>
<name>A0ABU2B9B0_9CORY</name>
<accession>A0ABU2B9B0</accession>
<keyword evidence="5" id="KW-1185">Reference proteome</keyword>
<protein>
    <recommendedName>
        <fullName evidence="6">Trypsin</fullName>
    </recommendedName>
</protein>
<evidence type="ECO:0000256" key="2">
    <source>
        <dbReference type="SAM" id="Phobius"/>
    </source>
</evidence>
<dbReference type="InterPro" id="IPR009003">
    <property type="entry name" value="Peptidase_S1_PA"/>
</dbReference>
<keyword evidence="2" id="KW-1133">Transmembrane helix</keyword>
<keyword evidence="2" id="KW-0812">Transmembrane</keyword>
<evidence type="ECO:0000313" key="5">
    <source>
        <dbReference type="Proteomes" id="UP001183619"/>
    </source>
</evidence>
<dbReference type="EMBL" id="JAVDYF010000001">
    <property type="protein sequence ID" value="MDR7355202.1"/>
    <property type="molecule type" value="Genomic_DNA"/>
</dbReference>